<evidence type="ECO:0000313" key="3">
    <source>
        <dbReference type="EMBL" id="NII05098.1"/>
    </source>
</evidence>
<keyword evidence="3" id="KW-0238">DNA-binding</keyword>
<dbReference type="Gene3D" id="1.10.1660.10">
    <property type="match status" value="1"/>
</dbReference>
<gene>
    <name evidence="3" type="ORF">HBF25_01705</name>
</gene>
<name>A0A7X5U720_9GAMM</name>
<feature type="domain" description="GAF" evidence="2">
    <location>
        <begin position="109"/>
        <end position="251"/>
    </location>
</feature>
<dbReference type="SUPFAM" id="SSF55781">
    <property type="entry name" value="GAF domain-like"/>
    <property type="match status" value="1"/>
</dbReference>
<reference evidence="3 4" key="1">
    <citation type="submission" date="2020-03" db="EMBL/GenBank/DDBJ databases">
        <authorList>
            <person name="Lai Q."/>
        </authorList>
    </citation>
    <scope>NUCLEOTIDE SEQUENCE [LARGE SCALE GENOMIC DNA]</scope>
    <source>
        <strain evidence="3 4">CCUG 25036</strain>
    </source>
</reference>
<dbReference type="NCBIfam" id="TIGR01764">
    <property type="entry name" value="excise"/>
    <property type="match status" value="1"/>
</dbReference>
<dbReference type="SUPFAM" id="SSF46955">
    <property type="entry name" value="Putative DNA-binding domain"/>
    <property type="match status" value="1"/>
</dbReference>
<dbReference type="InterPro" id="IPR010093">
    <property type="entry name" value="SinI_DNA-bd"/>
</dbReference>
<dbReference type="PANTHER" id="PTHR43102">
    <property type="entry name" value="SLR1143 PROTEIN"/>
    <property type="match status" value="1"/>
</dbReference>
<dbReference type="InterPro" id="IPR003018">
    <property type="entry name" value="GAF"/>
</dbReference>
<comment type="caution">
    <text evidence="3">The sequence shown here is derived from an EMBL/GenBank/DDBJ whole genome shotgun (WGS) entry which is preliminary data.</text>
</comment>
<dbReference type="RefSeq" id="WP_166945954.1">
    <property type="nucleotide sequence ID" value="NZ_CP077072.1"/>
</dbReference>
<evidence type="ECO:0000259" key="2">
    <source>
        <dbReference type="SMART" id="SM00065"/>
    </source>
</evidence>
<evidence type="ECO:0000313" key="4">
    <source>
        <dbReference type="Proteomes" id="UP000490980"/>
    </source>
</evidence>
<accession>A0A7X5U720</accession>
<dbReference type="SMART" id="SM00065">
    <property type="entry name" value="GAF"/>
    <property type="match status" value="1"/>
</dbReference>
<dbReference type="InterPro" id="IPR029016">
    <property type="entry name" value="GAF-like_dom_sf"/>
</dbReference>
<proteinExistence type="predicted"/>
<dbReference type="PANTHER" id="PTHR43102:SF2">
    <property type="entry name" value="GAF DOMAIN-CONTAINING PROTEIN"/>
    <property type="match status" value="1"/>
</dbReference>
<dbReference type="Pfam" id="PF12728">
    <property type="entry name" value="HTH_17"/>
    <property type="match status" value="1"/>
</dbReference>
<dbReference type="Gene3D" id="3.30.450.40">
    <property type="match status" value="1"/>
</dbReference>
<dbReference type="InterPro" id="IPR009061">
    <property type="entry name" value="DNA-bd_dom_put_sf"/>
</dbReference>
<protein>
    <submittedName>
        <fullName evidence="3">Excisionase family DNA-binding protein</fullName>
    </submittedName>
</protein>
<dbReference type="Proteomes" id="UP000490980">
    <property type="component" value="Unassembled WGS sequence"/>
</dbReference>
<dbReference type="Pfam" id="PF01590">
    <property type="entry name" value="GAF"/>
    <property type="match status" value="1"/>
</dbReference>
<dbReference type="GO" id="GO:0003677">
    <property type="term" value="F:DNA binding"/>
    <property type="evidence" value="ECO:0007669"/>
    <property type="project" value="UniProtKB-KW"/>
</dbReference>
<feature type="region of interest" description="Disordered" evidence="1">
    <location>
        <begin position="66"/>
        <end position="90"/>
    </location>
</feature>
<dbReference type="AlphaFoldDB" id="A0A7X5U720"/>
<dbReference type="InterPro" id="IPR041657">
    <property type="entry name" value="HTH_17"/>
</dbReference>
<organism evidence="3 4">
    <name type="scientific">Luteibacter anthropi</name>
    <dbReference type="NCBI Taxonomy" id="564369"/>
    <lineage>
        <taxon>Bacteria</taxon>
        <taxon>Pseudomonadati</taxon>
        <taxon>Pseudomonadota</taxon>
        <taxon>Gammaproteobacteria</taxon>
        <taxon>Lysobacterales</taxon>
        <taxon>Rhodanobacteraceae</taxon>
        <taxon>Luteibacter</taxon>
    </lineage>
</organism>
<dbReference type="EMBL" id="JAARLZ010000001">
    <property type="protein sequence ID" value="NII05098.1"/>
    <property type="molecule type" value="Genomic_DNA"/>
</dbReference>
<dbReference type="CDD" id="cd04762">
    <property type="entry name" value="HTH_MerR-trunc"/>
    <property type="match status" value="1"/>
</dbReference>
<keyword evidence="4" id="KW-1185">Reference proteome</keyword>
<sequence>MAKSDVTHHSTDPSITTGEAARLLGISISTAQKWIESGALESWKTPGGHRRMHRSAVLALLDERTARASEGGSPSSAELRPHRSPAYPAPADEAGRLRAVGRTGLLDTPPEASFDRITWLAAQLTGAPVALLSLLTAHRQWVKSRFGSDLAETPREWAFCSHAIMGSAALEIEDARQDVRVRDNPMVTGAPHIRFYSGLPLHTPDGHAVGTLCILDWRPRRLSEVQATGMRALAALAEDEIRLYMAERGRR</sequence>
<evidence type="ECO:0000256" key="1">
    <source>
        <dbReference type="SAM" id="MobiDB-lite"/>
    </source>
</evidence>